<organism evidence="4 5">
    <name type="scientific">Desulfonauticus submarinus</name>
    <dbReference type="NCBI Taxonomy" id="206665"/>
    <lineage>
        <taxon>Bacteria</taxon>
        <taxon>Pseudomonadati</taxon>
        <taxon>Thermodesulfobacteriota</taxon>
        <taxon>Desulfovibrionia</taxon>
        <taxon>Desulfovibrionales</taxon>
        <taxon>Desulfonauticaceae</taxon>
        <taxon>Desulfonauticus</taxon>
    </lineage>
</organism>
<dbReference type="SUPFAM" id="SSF48452">
    <property type="entry name" value="TPR-like"/>
    <property type="match status" value="1"/>
</dbReference>
<dbReference type="Pfam" id="PF13414">
    <property type="entry name" value="TPR_11"/>
    <property type="match status" value="1"/>
</dbReference>
<dbReference type="Proteomes" id="UP000199602">
    <property type="component" value="Unassembled WGS sequence"/>
</dbReference>
<evidence type="ECO:0000256" key="1">
    <source>
        <dbReference type="ARBA" id="ARBA00022737"/>
    </source>
</evidence>
<reference evidence="4 5" key="1">
    <citation type="submission" date="2016-10" db="EMBL/GenBank/DDBJ databases">
        <authorList>
            <person name="de Groot N.N."/>
        </authorList>
    </citation>
    <scope>NUCLEOTIDE SEQUENCE [LARGE SCALE GENOMIC DNA]</scope>
    <source>
        <strain evidence="4 5">DSM 15269</strain>
    </source>
</reference>
<dbReference type="InterPro" id="IPR015374">
    <property type="entry name" value="ChAPs"/>
</dbReference>
<dbReference type="OrthoDB" id="5430072at2"/>
<feature type="repeat" description="TPR" evidence="3">
    <location>
        <begin position="612"/>
        <end position="645"/>
    </location>
</feature>
<evidence type="ECO:0000313" key="5">
    <source>
        <dbReference type="Proteomes" id="UP000199602"/>
    </source>
</evidence>
<dbReference type="InterPro" id="IPR051685">
    <property type="entry name" value="Ycf3/AcsC/BcsC/TPR_MFPF"/>
</dbReference>
<feature type="repeat" description="TPR" evidence="3">
    <location>
        <begin position="511"/>
        <end position="544"/>
    </location>
</feature>
<dbReference type="InterPro" id="IPR019734">
    <property type="entry name" value="TPR_rpt"/>
</dbReference>
<dbReference type="GO" id="GO:0016192">
    <property type="term" value="P:vesicle-mediated transport"/>
    <property type="evidence" value="ECO:0007669"/>
    <property type="project" value="UniProtKB-ARBA"/>
</dbReference>
<dbReference type="InterPro" id="IPR011990">
    <property type="entry name" value="TPR-like_helical_dom_sf"/>
</dbReference>
<dbReference type="SMART" id="SM00028">
    <property type="entry name" value="TPR"/>
    <property type="match status" value="5"/>
</dbReference>
<dbReference type="Gene3D" id="1.25.40.10">
    <property type="entry name" value="Tetratricopeptide repeat domain"/>
    <property type="match status" value="1"/>
</dbReference>
<evidence type="ECO:0000256" key="2">
    <source>
        <dbReference type="ARBA" id="ARBA00022803"/>
    </source>
</evidence>
<keyword evidence="5" id="KW-1185">Reference proteome</keyword>
<dbReference type="Pfam" id="PF09295">
    <property type="entry name" value="ChAPs"/>
    <property type="match status" value="1"/>
</dbReference>
<keyword evidence="1" id="KW-0677">Repeat</keyword>
<dbReference type="Pfam" id="PF13181">
    <property type="entry name" value="TPR_8"/>
    <property type="match status" value="1"/>
</dbReference>
<dbReference type="PANTHER" id="PTHR44943:SF8">
    <property type="entry name" value="TPR REPEAT-CONTAINING PROTEIN MJ0263"/>
    <property type="match status" value="1"/>
</dbReference>
<dbReference type="EMBL" id="FNIN01000011">
    <property type="protein sequence ID" value="SDN90157.1"/>
    <property type="molecule type" value="Genomic_DNA"/>
</dbReference>
<keyword evidence="2 3" id="KW-0802">TPR repeat</keyword>
<proteinExistence type="predicted"/>
<sequence>MIVLLPSPPDLTSKDILTFQKILKQSLNQFLKFSEMHIFFPNVKPSFFKNKIIFFEQDRIHIALEYKQKFLGMLVLKKYSPHKIKGLKTALPHLIHLILEKLALYKMSFLDKELNIYNYNYLKMFSQKIISAITSLDVFNPTSLNDNFYSSFDLILLKLVKPDKISPSLYTYIFNQLISLLKQKCSPWSIFTYSINTLAITLTNLSSKKSKLFLKNLWESVNTFNFSHPISKQPLSTQFALAMTSFPHHLKIKDLKEDAKYLFFDLQQKTLLALQKSEIFNEPFTYPKVIQCGGKITALLPLNRVKIDIGSTSGVTKGKRFLILSNSQLDSKIKGEIIIDKTYNRSSEGKLILPNAPYLTPSIHDRLKLSSQPDLEISNPTIWPEHELLKKAQELYNQKKQIGLVLIKHSEQSLNLDLEEKIKSILRPSYIQEISFSTFGLILTTLPEKIKKQCLKLEKHFWEQSKKHLYIGIAYLPLAQFKLTDLYLNAQKALEHAHYFSKRPFLALFDSTTLTISADKLFKLKNFYEAISEYQNALLLDPKNVLALNSLGVIYASLGELHTAKEMFIKTLNIDPKNEPALYNLGRTLDKLGEHQQAASCYLKCVTPHYKGYAYLWLGLNLEKQHNWSKAKQYYLKAQNLLPTNSQPDTFLANLYFQQNKNSKAIEYLHSALLKNSNDAWALNLLAKVYLQENKNLKIAESLARHSVSLKPEIPDFWETLKKIQQLNKTLVN</sequence>
<accession>A0A1H0F665</accession>
<dbReference type="GO" id="GO:0012505">
    <property type="term" value="C:endomembrane system"/>
    <property type="evidence" value="ECO:0007669"/>
    <property type="project" value="UniProtKB-ARBA"/>
</dbReference>
<dbReference type="PROSITE" id="PS50005">
    <property type="entry name" value="TPR"/>
    <property type="match status" value="3"/>
</dbReference>
<dbReference type="PANTHER" id="PTHR44943">
    <property type="entry name" value="CELLULOSE SYNTHASE OPERON PROTEIN C"/>
    <property type="match status" value="1"/>
</dbReference>
<dbReference type="STRING" id="206665.SAMN04488516_1116"/>
<protein>
    <submittedName>
        <fullName evidence="4">Tfp pilus assembly protein PilF</fullName>
    </submittedName>
</protein>
<feature type="repeat" description="TPR" evidence="3">
    <location>
        <begin position="545"/>
        <end position="578"/>
    </location>
</feature>
<evidence type="ECO:0000256" key="3">
    <source>
        <dbReference type="PROSITE-ProRule" id="PRU00339"/>
    </source>
</evidence>
<dbReference type="GO" id="GO:0032991">
    <property type="term" value="C:protein-containing complex"/>
    <property type="evidence" value="ECO:0007669"/>
    <property type="project" value="UniProtKB-ARBA"/>
</dbReference>
<gene>
    <name evidence="4" type="ORF">SAMN04488516_1116</name>
</gene>
<evidence type="ECO:0000313" key="4">
    <source>
        <dbReference type="EMBL" id="SDN90157.1"/>
    </source>
</evidence>
<dbReference type="RefSeq" id="WP_092065936.1">
    <property type="nucleotide sequence ID" value="NZ_FNIN01000011.1"/>
</dbReference>
<dbReference type="AlphaFoldDB" id="A0A1H0F665"/>
<name>A0A1H0F665_9BACT</name>
<dbReference type="GO" id="GO:0005737">
    <property type="term" value="C:cytoplasm"/>
    <property type="evidence" value="ECO:0007669"/>
    <property type="project" value="UniProtKB-ARBA"/>
</dbReference>